<evidence type="ECO:0000256" key="4">
    <source>
        <dbReference type="ARBA" id="ARBA00022748"/>
    </source>
</evidence>
<dbReference type="PANTHER" id="PTHR31272:SF4">
    <property type="entry name" value="CYTOCHROME C-TYPE BIOGENESIS PROTEIN HI_1454-RELATED"/>
    <property type="match status" value="1"/>
</dbReference>
<dbReference type="Proteomes" id="UP000019063">
    <property type="component" value="Unassembled WGS sequence"/>
</dbReference>
<feature type="transmembrane region" description="Helical" evidence="7">
    <location>
        <begin position="12"/>
        <end position="41"/>
    </location>
</feature>
<dbReference type="InterPro" id="IPR051790">
    <property type="entry name" value="Cytochrome_c-biogenesis_DsbD"/>
</dbReference>
<comment type="subcellular location">
    <subcellularLocation>
        <location evidence="1">Membrane</location>
        <topology evidence="1">Multi-pass membrane protein</topology>
    </subcellularLocation>
</comment>
<keyword evidence="10" id="KW-1185">Reference proteome</keyword>
<evidence type="ECO:0000256" key="1">
    <source>
        <dbReference type="ARBA" id="ARBA00004141"/>
    </source>
</evidence>
<reference evidence="9 10" key="1">
    <citation type="journal article" date="2014" name="Antonie Van Leeuwenhoek">
        <title>Roseivivax atlanticus sp. nov., isolated from surface seawater of the Atlantic Ocean.</title>
        <authorList>
            <person name="Li G."/>
            <person name="Lai Q."/>
            <person name="Liu X."/>
            <person name="Sun F."/>
            <person name="Shao Z."/>
        </authorList>
    </citation>
    <scope>NUCLEOTIDE SEQUENCE [LARGE SCALE GENOMIC DNA]</scope>
    <source>
        <strain evidence="9 10">22II-s10s</strain>
    </source>
</reference>
<keyword evidence="5 7" id="KW-1133">Transmembrane helix</keyword>
<dbReference type="InterPro" id="IPR003834">
    <property type="entry name" value="Cyt_c_assmbl_TM_dom"/>
</dbReference>
<evidence type="ECO:0000256" key="7">
    <source>
        <dbReference type="SAM" id="Phobius"/>
    </source>
</evidence>
<dbReference type="AlphaFoldDB" id="W4HM95"/>
<evidence type="ECO:0000259" key="8">
    <source>
        <dbReference type="Pfam" id="PF02683"/>
    </source>
</evidence>
<organism evidence="9 10">
    <name type="scientific">Roseivivax marinus</name>
    <dbReference type="NCBI Taxonomy" id="1379903"/>
    <lineage>
        <taxon>Bacteria</taxon>
        <taxon>Pseudomonadati</taxon>
        <taxon>Pseudomonadota</taxon>
        <taxon>Alphaproteobacteria</taxon>
        <taxon>Rhodobacterales</taxon>
        <taxon>Roseobacteraceae</taxon>
        <taxon>Roseivivax</taxon>
    </lineage>
</organism>
<feature type="transmembrane region" description="Helical" evidence="7">
    <location>
        <begin position="175"/>
        <end position="195"/>
    </location>
</feature>
<proteinExistence type="inferred from homology"/>
<comment type="similarity">
    <text evidence="2">Belongs to the DsbD family.</text>
</comment>
<evidence type="ECO:0000256" key="2">
    <source>
        <dbReference type="ARBA" id="ARBA00006143"/>
    </source>
</evidence>
<dbReference type="Pfam" id="PF02683">
    <property type="entry name" value="DsbD_TM"/>
    <property type="match status" value="1"/>
</dbReference>
<dbReference type="GO" id="GO:0016020">
    <property type="term" value="C:membrane"/>
    <property type="evidence" value="ECO:0007669"/>
    <property type="project" value="UniProtKB-SubCell"/>
</dbReference>
<evidence type="ECO:0000256" key="6">
    <source>
        <dbReference type="ARBA" id="ARBA00023136"/>
    </source>
</evidence>
<dbReference type="EMBL" id="AQQW01000004">
    <property type="protein sequence ID" value="ETW13100.1"/>
    <property type="molecule type" value="Genomic_DNA"/>
</dbReference>
<feature type="transmembrane region" description="Helical" evidence="7">
    <location>
        <begin position="62"/>
        <end position="89"/>
    </location>
</feature>
<name>W4HM95_9RHOB</name>
<dbReference type="PATRIC" id="fig|1317118.6.peg.1620"/>
<comment type="caution">
    <text evidence="9">The sequence shown here is derived from an EMBL/GenBank/DDBJ whole genome shotgun (WGS) entry which is preliminary data.</text>
</comment>
<dbReference type="GO" id="GO:0017004">
    <property type="term" value="P:cytochrome complex assembly"/>
    <property type="evidence" value="ECO:0007669"/>
    <property type="project" value="UniProtKB-KW"/>
</dbReference>
<dbReference type="STRING" id="1379903.ATO8_07811"/>
<evidence type="ECO:0000313" key="10">
    <source>
        <dbReference type="Proteomes" id="UP000019063"/>
    </source>
</evidence>
<sequence length="250" mass="26021">MFGIEILDAGLLPAMFVALFAGVISFLSPCVLPIVPPYLAFMSGVSVNEMQAGGSARAKAGVAALFFVLGLSTVFVLLGFTASAFGAFFLQNQLLLARAAGVVVIVFGLHFLGVFRIPFLDQEARLDAGDRGGSAFGAYVLGLAFAFGWTPCIGPQLGAILSLAASEANVGKGTVLLAIYAGGLGIPFLLAALFLSRAMTLMNRIKRHMRTIERVMGVLLVAVGLALLTGAFSALSFWLLETFPALAALG</sequence>
<dbReference type="PANTHER" id="PTHR31272">
    <property type="entry name" value="CYTOCHROME C-TYPE BIOGENESIS PROTEIN HI_1454-RELATED"/>
    <property type="match status" value="1"/>
</dbReference>
<dbReference type="eggNOG" id="COG0785">
    <property type="taxonomic scope" value="Bacteria"/>
</dbReference>
<feature type="domain" description="Cytochrome C biogenesis protein transmembrane" evidence="8">
    <location>
        <begin position="15"/>
        <end position="228"/>
    </location>
</feature>
<gene>
    <name evidence="9" type="ORF">ATO8_07811</name>
</gene>
<feature type="transmembrane region" description="Helical" evidence="7">
    <location>
        <begin position="95"/>
        <end position="115"/>
    </location>
</feature>
<evidence type="ECO:0000256" key="5">
    <source>
        <dbReference type="ARBA" id="ARBA00022989"/>
    </source>
</evidence>
<dbReference type="OrthoDB" id="9803065at2"/>
<keyword evidence="3 7" id="KW-0812">Transmembrane</keyword>
<keyword evidence="4" id="KW-0201">Cytochrome c-type biogenesis</keyword>
<evidence type="ECO:0000256" key="3">
    <source>
        <dbReference type="ARBA" id="ARBA00022692"/>
    </source>
</evidence>
<protein>
    <submittedName>
        <fullName evidence="9">Cytochrome c-type biogenesis protein CcdA</fullName>
    </submittedName>
</protein>
<accession>W4HM95</accession>
<evidence type="ECO:0000313" key="9">
    <source>
        <dbReference type="EMBL" id="ETW13100.1"/>
    </source>
</evidence>
<keyword evidence="6 7" id="KW-0472">Membrane</keyword>
<dbReference type="RefSeq" id="WP_043843543.1">
    <property type="nucleotide sequence ID" value="NZ_AQQW01000004.1"/>
</dbReference>
<feature type="transmembrane region" description="Helical" evidence="7">
    <location>
        <begin position="215"/>
        <end position="240"/>
    </location>
</feature>
<feature type="transmembrane region" description="Helical" evidence="7">
    <location>
        <begin position="136"/>
        <end position="163"/>
    </location>
</feature>